<comment type="similarity">
    <text evidence="2 5">Belongs to the glucose-6-phosphate 1-epimerase family.</text>
</comment>
<evidence type="ECO:0000313" key="7">
    <source>
        <dbReference type="Proteomes" id="UP001479436"/>
    </source>
</evidence>
<protein>
    <recommendedName>
        <fullName evidence="3 5">Glucose-6-phosphate 1-epimerase</fullName>
        <ecNumber evidence="3 5">5.1.3.15</ecNumber>
    </recommendedName>
</protein>
<dbReference type="EMBL" id="JASJQH010000001">
    <property type="protein sequence ID" value="KAK9768926.1"/>
    <property type="molecule type" value="Genomic_DNA"/>
</dbReference>
<proteinExistence type="inferred from homology"/>
<dbReference type="Gene3D" id="2.70.98.10">
    <property type="match status" value="1"/>
</dbReference>
<dbReference type="EC" id="5.1.3.15" evidence="3 5"/>
<dbReference type="PANTHER" id="PTHR11122">
    <property type="entry name" value="APOSPORY-ASSOCIATED PROTEIN C-RELATED"/>
    <property type="match status" value="1"/>
</dbReference>
<evidence type="ECO:0000313" key="6">
    <source>
        <dbReference type="EMBL" id="KAK9768926.1"/>
    </source>
</evidence>
<organism evidence="6 7">
    <name type="scientific">Basidiobolus ranarum</name>
    <dbReference type="NCBI Taxonomy" id="34480"/>
    <lineage>
        <taxon>Eukaryota</taxon>
        <taxon>Fungi</taxon>
        <taxon>Fungi incertae sedis</taxon>
        <taxon>Zoopagomycota</taxon>
        <taxon>Entomophthoromycotina</taxon>
        <taxon>Basidiobolomycetes</taxon>
        <taxon>Basidiobolales</taxon>
        <taxon>Basidiobolaceae</taxon>
        <taxon>Basidiobolus</taxon>
    </lineage>
</organism>
<dbReference type="Proteomes" id="UP001479436">
    <property type="component" value="Unassembled WGS sequence"/>
</dbReference>
<accession>A0ABR2X5P8</accession>
<dbReference type="CDD" id="cd09020">
    <property type="entry name" value="D-hex-6-P-epi_like"/>
    <property type="match status" value="1"/>
</dbReference>
<comment type="function">
    <text evidence="5">Catalyzes the interconversion between the alpha and beta anomers from at least three hexose 6-phosphate sugars (Glc6P, Gal6P, and Man6P).</text>
</comment>
<gene>
    <name evidence="6" type="ORF">K7432_000053</name>
</gene>
<name>A0ABR2X5P8_9FUNG</name>
<keyword evidence="4 5" id="KW-0413">Isomerase</keyword>
<dbReference type="InterPro" id="IPR011013">
    <property type="entry name" value="Gal_mutarotase_sf_dom"/>
</dbReference>
<sequence>MSWSGKAVKIIQAEDGSPDQVVLTHPEGATATISLYGATVTSWKVKDVERLFVSKKAILNGTKAIRGGIPLVFPNFGKAEAPNPASGLPQHGFARVTRWQWLGTVVGAEDEVKVRFGLNDVQIGPDFRKIWPFAFELIYTIVLKADTMETTLTVKNVESPEGGKSFDFTTLLHTYFQVPDVTKASVSGLHGYKYTDKVKVAEVHEDRSTIHVDGEVDSVYQNVTSLEVKLDDGNGRALLIKKNNLEDTVVWNPWVEKANGMADFGDDEYKNMICIECGTVVNPIKLNPGESWEGGQTVQAAL</sequence>
<dbReference type="PANTHER" id="PTHR11122:SF13">
    <property type="entry name" value="GLUCOSE-6-PHOSPHATE 1-EPIMERASE"/>
    <property type="match status" value="1"/>
</dbReference>
<keyword evidence="7" id="KW-1185">Reference proteome</keyword>
<comment type="caution">
    <text evidence="6">The sequence shown here is derived from an EMBL/GenBank/DDBJ whole genome shotgun (WGS) entry which is preliminary data.</text>
</comment>
<evidence type="ECO:0000256" key="5">
    <source>
        <dbReference type="PIRNR" id="PIRNR016020"/>
    </source>
</evidence>
<evidence type="ECO:0000256" key="1">
    <source>
        <dbReference type="ARBA" id="ARBA00001096"/>
    </source>
</evidence>
<comment type="catalytic activity">
    <reaction evidence="1">
        <text>alpha-D-glucose 6-phosphate = beta-D-glucose 6-phosphate</text>
        <dbReference type="Rhea" id="RHEA:16249"/>
        <dbReference type="ChEBI" id="CHEBI:58225"/>
        <dbReference type="ChEBI" id="CHEBI:58247"/>
        <dbReference type="EC" id="5.1.3.15"/>
    </reaction>
</comment>
<dbReference type="InterPro" id="IPR025532">
    <property type="entry name" value="G6P_1-epimerase"/>
</dbReference>
<dbReference type="InterPro" id="IPR014718">
    <property type="entry name" value="GH-type_carb-bd"/>
</dbReference>
<reference evidence="6 7" key="1">
    <citation type="submission" date="2023-04" db="EMBL/GenBank/DDBJ databases">
        <title>Genome of Basidiobolus ranarum AG-B5.</title>
        <authorList>
            <person name="Stajich J.E."/>
            <person name="Carter-House D."/>
            <person name="Gryganskyi A."/>
        </authorList>
    </citation>
    <scope>NUCLEOTIDE SEQUENCE [LARGE SCALE GENOMIC DNA]</scope>
    <source>
        <strain evidence="6 7">AG-B5</strain>
    </source>
</reference>
<evidence type="ECO:0000256" key="3">
    <source>
        <dbReference type="ARBA" id="ARBA00012083"/>
    </source>
</evidence>
<dbReference type="Pfam" id="PF01263">
    <property type="entry name" value="Aldose_epim"/>
    <property type="match status" value="1"/>
</dbReference>
<dbReference type="InterPro" id="IPR008183">
    <property type="entry name" value="Aldose_1/G6P_1-epimerase"/>
</dbReference>
<evidence type="ECO:0000256" key="2">
    <source>
        <dbReference type="ARBA" id="ARBA00005866"/>
    </source>
</evidence>
<dbReference type="PIRSF" id="PIRSF016020">
    <property type="entry name" value="PHexose_mutarotase"/>
    <property type="match status" value="1"/>
</dbReference>
<dbReference type="SUPFAM" id="SSF74650">
    <property type="entry name" value="Galactose mutarotase-like"/>
    <property type="match status" value="1"/>
</dbReference>
<evidence type="ECO:0000256" key="4">
    <source>
        <dbReference type="ARBA" id="ARBA00023235"/>
    </source>
</evidence>